<dbReference type="EMBL" id="CP060394">
    <property type="protein sequence ID" value="QNI34868.1"/>
    <property type="molecule type" value="Genomic_DNA"/>
</dbReference>
<evidence type="ECO:0000256" key="1">
    <source>
        <dbReference type="ARBA" id="ARBA00000830"/>
    </source>
</evidence>
<dbReference type="Proteomes" id="UP000515312">
    <property type="component" value="Chromosome"/>
</dbReference>
<comment type="catalytic activity">
    <reaction evidence="1">
        <text>2-phosphoglycolate + H2O = glycolate + phosphate</text>
        <dbReference type="Rhea" id="RHEA:14369"/>
        <dbReference type="ChEBI" id="CHEBI:15377"/>
        <dbReference type="ChEBI" id="CHEBI:29805"/>
        <dbReference type="ChEBI" id="CHEBI:43474"/>
        <dbReference type="ChEBI" id="CHEBI:58033"/>
        <dbReference type="EC" id="3.1.3.18"/>
    </reaction>
</comment>
<gene>
    <name evidence="5" type="ORF">H7849_08415</name>
</gene>
<dbReference type="KEGG" id="adin:H7849_08415"/>
<accession>A0A7G8BQP8</accession>
<dbReference type="AlphaFoldDB" id="A0A7G8BQP8"/>
<dbReference type="EC" id="3.1.3.18" evidence="4"/>
<dbReference type="Gene3D" id="1.10.150.240">
    <property type="entry name" value="Putative phosphatase, domain 2"/>
    <property type="match status" value="1"/>
</dbReference>
<dbReference type="SUPFAM" id="SSF56784">
    <property type="entry name" value="HAD-like"/>
    <property type="match status" value="1"/>
</dbReference>
<dbReference type="GO" id="GO:0008967">
    <property type="term" value="F:phosphoglycolate phosphatase activity"/>
    <property type="evidence" value="ECO:0007669"/>
    <property type="project" value="UniProtKB-EC"/>
</dbReference>
<dbReference type="Gene3D" id="3.40.50.1000">
    <property type="entry name" value="HAD superfamily/HAD-like"/>
    <property type="match status" value="1"/>
</dbReference>
<dbReference type="InterPro" id="IPR050155">
    <property type="entry name" value="HAD-like_hydrolase_sf"/>
</dbReference>
<keyword evidence="6" id="KW-1185">Reference proteome</keyword>
<dbReference type="InterPro" id="IPR023198">
    <property type="entry name" value="PGP-like_dom2"/>
</dbReference>
<comment type="pathway">
    <text evidence="2">Organic acid metabolism; glycolate biosynthesis; glycolate from 2-phosphoglycolate: step 1/1.</text>
</comment>
<evidence type="ECO:0000256" key="3">
    <source>
        <dbReference type="ARBA" id="ARBA00006171"/>
    </source>
</evidence>
<keyword evidence="5" id="KW-0378">Hydrolase</keyword>
<dbReference type="InterPro" id="IPR023214">
    <property type="entry name" value="HAD_sf"/>
</dbReference>
<protein>
    <recommendedName>
        <fullName evidence="4">phosphoglycolate phosphatase</fullName>
        <ecNumber evidence="4">3.1.3.18</ecNumber>
    </recommendedName>
</protein>
<evidence type="ECO:0000313" key="6">
    <source>
        <dbReference type="Proteomes" id="UP000515312"/>
    </source>
</evidence>
<dbReference type="PANTHER" id="PTHR43434:SF1">
    <property type="entry name" value="PHOSPHOGLYCOLATE PHOSPHATASE"/>
    <property type="match status" value="1"/>
</dbReference>
<name>A0A7G8BQP8_9BACT</name>
<dbReference type="PANTHER" id="PTHR43434">
    <property type="entry name" value="PHOSPHOGLYCOLATE PHOSPHATASE"/>
    <property type="match status" value="1"/>
</dbReference>
<organism evidence="5 6">
    <name type="scientific">Alloacidobacterium dinghuense</name>
    <dbReference type="NCBI Taxonomy" id="2763107"/>
    <lineage>
        <taxon>Bacteria</taxon>
        <taxon>Pseudomonadati</taxon>
        <taxon>Acidobacteriota</taxon>
        <taxon>Terriglobia</taxon>
        <taxon>Terriglobales</taxon>
        <taxon>Acidobacteriaceae</taxon>
        <taxon>Alloacidobacterium</taxon>
    </lineage>
</organism>
<sequence>MYIQEGFLWNQQDAYLFDIDGTLLRSRDRIHYESFFESVRAVMGHELVLDGVTLSGNTDPGILYDAFRLAELDPEHWQPMLADVLEHMRTTVAAQRAQMNLQKMPGVDEMLAYLHSKGAALGIGTGNLESIGWLKLEVLGVRHWFTFGGFADNFPVRADMIADAAKQARNLKGADATVCVVGDTPFDIKAAKANQLPTIAVATGHYSFEELMQHQPEVCVSTLAALQAQAVKTTL</sequence>
<dbReference type="Pfam" id="PF13419">
    <property type="entry name" value="HAD_2"/>
    <property type="match status" value="1"/>
</dbReference>
<evidence type="ECO:0000256" key="2">
    <source>
        <dbReference type="ARBA" id="ARBA00004818"/>
    </source>
</evidence>
<dbReference type="GO" id="GO:0005829">
    <property type="term" value="C:cytosol"/>
    <property type="evidence" value="ECO:0007669"/>
    <property type="project" value="TreeGrafter"/>
</dbReference>
<proteinExistence type="inferred from homology"/>
<comment type="similarity">
    <text evidence="3">Belongs to the HAD-like hydrolase superfamily. CbbY/CbbZ/Gph/YieH family.</text>
</comment>
<reference evidence="5 6" key="1">
    <citation type="submission" date="2020-08" db="EMBL/GenBank/DDBJ databases">
        <title>Edaphobacter telluris sp. nov. and Acidobacterium dinghuensis sp. nov., two acidobacteria isolated from forest soil.</title>
        <authorList>
            <person name="Fu J."/>
            <person name="Qiu L."/>
        </authorList>
    </citation>
    <scope>NUCLEOTIDE SEQUENCE [LARGE SCALE GENOMIC DNA]</scope>
    <source>
        <strain evidence="5">4Y35</strain>
    </source>
</reference>
<dbReference type="InterPro" id="IPR036412">
    <property type="entry name" value="HAD-like_sf"/>
</dbReference>
<dbReference type="GO" id="GO:0006281">
    <property type="term" value="P:DNA repair"/>
    <property type="evidence" value="ECO:0007669"/>
    <property type="project" value="TreeGrafter"/>
</dbReference>
<evidence type="ECO:0000256" key="4">
    <source>
        <dbReference type="ARBA" id="ARBA00013078"/>
    </source>
</evidence>
<dbReference type="InterPro" id="IPR041492">
    <property type="entry name" value="HAD_2"/>
</dbReference>
<evidence type="ECO:0000313" key="5">
    <source>
        <dbReference type="EMBL" id="QNI34868.1"/>
    </source>
</evidence>